<comment type="caution">
    <text evidence="6">The sequence shown here is derived from an EMBL/GenBank/DDBJ whole genome shotgun (WGS) entry which is preliminary data.</text>
</comment>
<comment type="subcellular location">
    <subcellularLocation>
        <location evidence="1">Secreted</location>
    </subcellularLocation>
</comment>
<dbReference type="SUPFAM" id="SSF49785">
    <property type="entry name" value="Galactose-binding domain-like"/>
    <property type="match status" value="1"/>
</dbReference>
<keyword evidence="8" id="KW-1185">Reference proteome</keyword>
<dbReference type="SUPFAM" id="SSF49373">
    <property type="entry name" value="Invasin/intimin cell-adhesion fragments"/>
    <property type="match status" value="1"/>
</dbReference>
<name>A0A5M7BAG3_9FLAO</name>
<dbReference type="Gene3D" id="2.60.40.1080">
    <property type="match status" value="1"/>
</dbReference>
<dbReference type="EMBL" id="VMBF01000004">
    <property type="protein sequence ID" value="TSJ77701.1"/>
    <property type="molecule type" value="Genomic_DNA"/>
</dbReference>
<evidence type="ECO:0000313" key="6">
    <source>
        <dbReference type="EMBL" id="KAA5825207.1"/>
    </source>
</evidence>
<dbReference type="InterPro" id="IPR006584">
    <property type="entry name" value="Cellulose-bd_IV"/>
</dbReference>
<protein>
    <submittedName>
        <fullName evidence="6">DNRLRE domain-containing protein</fullName>
    </submittedName>
</protein>
<gene>
    <name evidence="6" type="ORF">F2B50_08445</name>
    <name evidence="7" type="ORF">FPF71_08445</name>
</gene>
<dbReference type="InterPro" id="IPR008397">
    <property type="entry name" value="Alginate_lyase_dom"/>
</dbReference>
<keyword evidence="3" id="KW-0732">Signal</keyword>
<dbReference type="Proteomes" id="UP000322315">
    <property type="component" value="Unassembled WGS sequence"/>
</dbReference>
<dbReference type="Pfam" id="PF03422">
    <property type="entry name" value="CBM_6"/>
    <property type="match status" value="1"/>
</dbReference>
<dbReference type="OrthoDB" id="222550at2"/>
<dbReference type="AlphaFoldDB" id="A0A5M7BAG3"/>
<dbReference type="GO" id="GO:0030246">
    <property type="term" value="F:carbohydrate binding"/>
    <property type="evidence" value="ECO:0007669"/>
    <property type="project" value="InterPro"/>
</dbReference>
<feature type="domain" description="CBM6" evidence="5">
    <location>
        <begin position="508"/>
        <end position="641"/>
    </location>
</feature>
<dbReference type="InterPro" id="IPR055372">
    <property type="entry name" value="CBM96"/>
</dbReference>
<dbReference type="GO" id="GO:0042597">
    <property type="term" value="C:periplasmic space"/>
    <property type="evidence" value="ECO:0007669"/>
    <property type="project" value="InterPro"/>
</dbReference>
<evidence type="ECO:0000256" key="4">
    <source>
        <dbReference type="ARBA" id="ARBA00023239"/>
    </source>
</evidence>
<dbReference type="EMBL" id="VWRS01000004">
    <property type="protein sequence ID" value="KAA5825207.1"/>
    <property type="molecule type" value="Genomic_DNA"/>
</dbReference>
<dbReference type="Pfam" id="PF05426">
    <property type="entry name" value="Alginate_lyase"/>
    <property type="match status" value="1"/>
</dbReference>
<dbReference type="RefSeq" id="WP_144116239.1">
    <property type="nucleotide sequence ID" value="NZ_JACHGE010000005.1"/>
</dbReference>
<dbReference type="Pfam" id="PF24517">
    <property type="entry name" value="CBM96"/>
    <property type="match status" value="1"/>
</dbReference>
<dbReference type="CDD" id="cd04080">
    <property type="entry name" value="CBM6_cellulase-like"/>
    <property type="match status" value="1"/>
</dbReference>
<evidence type="ECO:0000259" key="5">
    <source>
        <dbReference type="PROSITE" id="PS51175"/>
    </source>
</evidence>
<dbReference type="SUPFAM" id="SSF48230">
    <property type="entry name" value="Chondroitin AC/alginate lyase"/>
    <property type="match status" value="1"/>
</dbReference>
<dbReference type="InterPro" id="IPR008929">
    <property type="entry name" value="Chondroitin_lyas"/>
</dbReference>
<reference evidence="6" key="3">
    <citation type="submission" date="2019-09" db="EMBL/GenBank/DDBJ databases">
        <authorList>
            <person name="Zhang D.-C."/>
        </authorList>
    </citation>
    <scope>NUCLEOTIDE SEQUENCE</scope>
    <source>
        <strain evidence="6">RU-4-M-4</strain>
    </source>
</reference>
<evidence type="ECO:0000313" key="7">
    <source>
        <dbReference type="EMBL" id="TSJ77701.1"/>
    </source>
</evidence>
<dbReference type="GO" id="GO:0005576">
    <property type="term" value="C:extracellular region"/>
    <property type="evidence" value="ECO:0007669"/>
    <property type="project" value="UniProtKB-SubCell"/>
</dbReference>
<dbReference type="Proteomes" id="UP000315145">
    <property type="component" value="Unassembled WGS sequence"/>
</dbReference>
<sequence length="985" mass="109054">MKLEITYRLPKISQLVKQKLTLSVFLFFATITFVNAQFVHPGITHKKSDLDRVKAMVEAQMDPWYSSYQEMVSDSKSNYSYVVQGDPSFTELGRDNKVNYGAWNSDIRAAYYNAIRWYVEGDSRHADKAIEIFNAWVNLEAVTSNGTTALSGGVAYIMIEAAEIIKHTYTGWTEADRNKFEDMLVFPYYSNTEVPSGVSRTYGSFYWQSYLGDPIRHGNQGLSGWRTVMAMGIFLDNEIMYDRALRYIKGLPHRADDLPYPAGPNTSDSMTESTEFADTFSITRGYSQEDYGYNEVMTNYIWENGQCQESSRDQQHTAFGIGLLTSMAEMAWNQGEDLYGHTNDRLLLGLEYNMKYNVSAIETYNDQPAPWVPTVESGEFIERMDRTGRWFSKAISPDGRGDFPGIRPVFEMPVAHYVGRGLKAEADLLWTKRARDKAIQTSGYEAAGWTNDAIGWGALTARRPVYCYGDPISGFDANALPVYDMNFSETTIEAENFDYDPIQNGEGRVYHDLSASNTGGAYRTFDAVDIENTAGGGYHITTIESGEWLTYTISVAERAMYSIDVNYAASQAGGTMKFSFGGEEKTGDLEVPFGAPNSTSDTDWKIYTIAEDILLEAGVQSFKIMFNGTSEAFNLDSFSIAKTGIAKSDQTIQFFTLSDKVLGTADFDPGATASSGLPVSYSSSNPAVATIVDGKVHVVGVGTATITANQSGDALFNAAPSASQDLRVVAAIEGTITLDVLADTYVRDAGNANNNYGSDDNIVTVASGRYGYLKFDLSAVPGTIISAKLRIYQRTTFKFSRSIYDVADDSWEEDVITFNNRPSFENERARITTNSAWNEWDISSYVAQEYSNDKLITVVVKDPIDPEASAKGIDFRSKEFDSGSVAPVLVVEYSSESLSVNDMSQGIELYPNPVTNQLKVSLLKSINFNDTKTQVSLYSLQGQKLMEVNPKSGEVNLDVSKLNTGIYVLMVKNGSNVTSKKIVKL</sequence>
<evidence type="ECO:0000313" key="9">
    <source>
        <dbReference type="Proteomes" id="UP000322315"/>
    </source>
</evidence>
<dbReference type="NCBIfam" id="TIGR04183">
    <property type="entry name" value="Por_Secre_tail"/>
    <property type="match status" value="1"/>
</dbReference>
<dbReference type="InterPro" id="IPR008964">
    <property type="entry name" value="Invasin/intimin_cell_adhesion"/>
</dbReference>
<dbReference type="InterPro" id="IPR026444">
    <property type="entry name" value="Secre_tail"/>
</dbReference>
<dbReference type="NCBIfam" id="NF033679">
    <property type="entry name" value="DNRLRE_dom"/>
    <property type="match status" value="1"/>
</dbReference>
<dbReference type="InterPro" id="IPR005084">
    <property type="entry name" value="CBM6"/>
</dbReference>
<evidence type="ECO:0000256" key="3">
    <source>
        <dbReference type="ARBA" id="ARBA00022729"/>
    </source>
</evidence>
<keyword evidence="4" id="KW-0456">Lyase</keyword>
<accession>A0A5M7BAG3</accession>
<organism evidence="6 9">
    <name type="scientific">Algibacter amylolyticus</name>
    <dbReference type="NCBI Taxonomy" id="1608400"/>
    <lineage>
        <taxon>Bacteria</taxon>
        <taxon>Pseudomonadati</taxon>
        <taxon>Bacteroidota</taxon>
        <taxon>Flavobacteriia</taxon>
        <taxon>Flavobacteriales</taxon>
        <taxon>Flavobacteriaceae</taxon>
        <taxon>Algibacter</taxon>
    </lineage>
</organism>
<dbReference type="InterPro" id="IPR008979">
    <property type="entry name" value="Galactose-bd-like_sf"/>
</dbReference>
<dbReference type="Gene3D" id="1.50.10.100">
    <property type="entry name" value="Chondroitin AC/alginate lyase"/>
    <property type="match status" value="1"/>
</dbReference>
<evidence type="ECO:0000256" key="1">
    <source>
        <dbReference type="ARBA" id="ARBA00004613"/>
    </source>
</evidence>
<proteinExistence type="predicted"/>
<keyword evidence="2" id="KW-0964">Secreted</keyword>
<dbReference type="SMART" id="SM00606">
    <property type="entry name" value="CBD_IV"/>
    <property type="match status" value="1"/>
</dbReference>
<dbReference type="Pfam" id="PF18962">
    <property type="entry name" value="Por_Secre_tail"/>
    <property type="match status" value="1"/>
</dbReference>
<dbReference type="Gene3D" id="2.60.120.260">
    <property type="entry name" value="Galactose-binding domain-like"/>
    <property type="match status" value="1"/>
</dbReference>
<dbReference type="GO" id="GO:0016829">
    <property type="term" value="F:lyase activity"/>
    <property type="evidence" value="ECO:0007669"/>
    <property type="project" value="UniProtKB-KW"/>
</dbReference>
<evidence type="ECO:0000256" key="2">
    <source>
        <dbReference type="ARBA" id="ARBA00022525"/>
    </source>
</evidence>
<dbReference type="PROSITE" id="PS51175">
    <property type="entry name" value="CBM6"/>
    <property type="match status" value="1"/>
</dbReference>
<reference evidence="7 8" key="2">
    <citation type="submission" date="2019-07" db="EMBL/GenBank/DDBJ databases">
        <title>Algibacter marinivivus sp. nov., isolated from the surface of a marine red alga.</title>
        <authorList>
            <person name="Zhong X."/>
            <person name="Xu W."/>
            <person name="Zhang Y."/>
            <person name="Zhang Q."/>
            <person name="Du Z."/>
        </authorList>
    </citation>
    <scope>NUCLEOTIDE SEQUENCE [LARGE SCALE GENOMIC DNA]</scope>
    <source>
        <strain evidence="7 8">RU-4-M-4</strain>
    </source>
</reference>
<evidence type="ECO:0000313" key="8">
    <source>
        <dbReference type="Proteomes" id="UP000315145"/>
    </source>
</evidence>
<reference evidence="6 9" key="1">
    <citation type="journal article" date="2015" name="Int. J. Syst. Evol. Microbiol.">
        <title>Algibacter amylolyticus sp. nov., isolated from intertidal sediment.</title>
        <authorList>
            <person name="Zhang D.C."/>
            <person name="Wu J."/>
            <person name="Neuner K."/>
            <person name="Yao J."/>
            <person name="Margesin R."/>
        </authorList>
    </citation>
    <scope>NUCLEOTIDE SEQUENCE [LARGE SCALE GENOMIC DNA]</scope>
    <source>
        <strain evidence="6 9">RU-4-M-4</strain>
    </source>
</reference>